<evidence type="ECO:0000313" key="2">
    <source>
        <dbReference type="EMBL" id="MBJ2176288.1"/>
    </source>
</evidence>
<dbReference type="Proteomes" id="UP000623301">
    <property type="component" value="Unassembled WGS sequence"/>
</dbReference>
<gene>
    <name evidence="2" type="ORF">JBL43_18700</name>
</gene>
<evidence type="ECO:0000256" key="1">
    <source>
        <dbReference type="SAM" id="Coils"/>
    </source>
</evidence>
<proteinExistence type="predicted"/>
<accession>A0ABS0WWG2</accession>
<comment type="caution">
    <text evidence="2">The sequence shown here is derived from an EMBL/GenBank/DDBJ whole genome shotgun (WGS) entry which is preliminary data.</text>
</comment>
<feature type="coiled-coil region" evidence="1">
    <location>
        <begin position="156"/>
        <end position="183"/>
    </location>
</feature>
<organism evidence="2 3">
    <name type="scientific">Aureibaculum flavum</name>
    <dbReference type="NCBI Taxonomy" id="2795986"/>
    <lineage>
        <taxon>Bacteria</taxon>
        <taxon>Pseudomonadati</taxon>
        <taxon>Bacteroidota</taxon>
        <taxon>Flavobacteriia</taxon>
        <taxon>Flavobacteriales</taxon>
        <taxon>Flavobacteriaceae</taxon>
        <taxon>Aureibaculum</taxon>
    </lineage>
</organism>
<keyword evidence="1" id="KW-0175">Coiled coil</keyword>
<dbReference type="EMBL" id="JAEHFJ010000014">
    <property type="protein sequence ID" value="MBJ2176288.1"/>
    <property type="molecule type" value="Genomic_DNA"/>
</dbReference>
<evidence type="ECO:0008006" key="4">
    <source>
        <dbReference type="Google" id="ProtNLM"/>
    </source>
</evidence>
<reference evidence="2 3" key="1">
    <citation type="submission" date="2020-12" db="EMBL/GenBank/DDBJ databases">
        <title>Aureibaculum luteum sp. nov. and Aureibaculum flavum sp. nov., novel members of the family Flavobacteriaceae isolated from Antarctic intertidal sediments.</title>
        <authorList>
            <person name="He X."/>
            <person name="Zhang X."/>
        </authorList>
    </citation>
    <scope>NUCLEOTIDE SEQUENCE [LARGE SCALE GENOMIC DNA]</scope>
    <source>
        <strain evidence="2 3">A20</strain>
    </source>
</reference>
<evidence type="ECO:0000313" key="3">
    <source>
        <dbReference type="Proteomes" id="UP000623301"/>
    </source>
</evidence>
<dbReference type="RefSeq" id="WP_198842888.1">
    <property type="nucleotide sequence ID" value="NZ_JAEHFJ010000014.1"/>
</dbReference>
<sequence length="208" mass="24587">MKKPLRILITLLIFLITGESYSQEFNKIYYGIVSDSINRNHYLEFKNDSIVELISIRRHMQPQLRIELTYSNNEGNISIKSDQITEQDADEIKQYGFIPFLTEIYMENDGKAFLNKTDGIIYVIYDDFKNESYTTYIIDGIEYRQEDAIANSYGLLEREPKRNRKLKRKLKKIESDLKNYKIEVHKGIDAFLKFGYEKVLGVIELNRK</sequence>
<keyword evidence="3" id="KW-1185">Reference proteome</keyword>
<protein>
    <recommendedName>
        <fullName evidence="4">DUF4468 domain-containing protein</fullName>
    </recommendedName>
</protein>
<name>A0ABS0WWG2_9FLAO</name>